<keyword evidence="1" id="KW-0812">Transmembrane</keyword>
<name>A0A1B7XBA3_9BACT</name>
<keyword evidence="1" id="KW-1133">Transmembrane helix</keyword>
<keyword evidence="1" id="KW-0472">Membrane</keyword>
<dbReference type="Proteomes" id="UP000091979">
    <property type="component" value="Unassembled WGS sequence"/>
</dbReference>
<evidence type="ECO:0000313" key="3">
    <source>
        <dbReference type="Proteomes" id="UP000091979"/>
    </source>
</evidence>
<evidence type="ECO:0000313" key="2">
    <source>
        <dbReference type="EMBL" id="OBQ46663.1"/>
    </source>
</evidence>
<keyword evidence="3" id="KW-1185">Reference proteome</keyword>
<dbReference type="PATRIC" id="fig|1560234.3.peg.1076"/>
<evidence type="ECO:0000256" key="1">
    <source>
        <dbReference type="SAM" id="Phobius"/>
    </source>
</evidence>
<dbReference type="EMBL" id="JXMS01000019">
    <property type="protein sequence ID" value="OBQ46663.1"/>
    <property type="molecule type" value="Genomic_DNA"/>
</dbReference>
<dbReference type="STRING" id="1560234.SP90_11090"/>
<accession>A0A1B7XBA3</accession>
<feature type="transmembrane region" description="Helical" evidence="1">
    <location>
        <begin position="33"/>
        <end position="54"/>
    </location>
</feature>
<comment type="caution">
    <text evidence="2">The sequence shown here is derived from an EMBL/GenBank/DDBJ whole genome shotgun (WGS) entry which is preliminary data.</text>
</comment>
<reference evidence="2 3" key="1">
    <citation type="submission" date="2015-01" db="EMBL/GenBank/DDBJ databases">
        <title>Desulfovibrio sp. JC271 draft genome sequence.</title>
        <authorList>
            <person name="Shivani Y."/>
            <person name="Subhash Y."/>
            <person name="Sasikala C."/>
            <person name="Ramana C.V."/>
        </authorList>
    </citation>
    <scope>NUCLEOTIDE SEQUENCE [LARGE SCALE GENOMIC DNA]</scope>
    <source>
        <strain evidence="2 3">JC271</strain>
    </source>
</reference>
<gene>
    <name evidence="2" type="ORF">SP90_11090</name>
</gene>
<protein>
    <submittedName>
        <fullName evidence="2">Uncharacterized protein</fullName>
    </submittedName>
</protein>
<dbReference type="AlphaFoldDB" id="A0A1B7XBA3"/>
<organism evidence="2 3">
    <name type="scientific">Halodesulfovibrio spirochaetisodalis</name>
    <dbReference type="NCBI Taxonomy" id="1560234"/>
    <lineage>
        <taxon>Bacteria</taxon>
        <taxon>Pseudomonadati</taxon>
        <taxon>Thermodesulfobacteriota</taxon>
        <taxon>Desulfovibrionia</taxon>
        <taxon>Desulfovibrionales</taxon>
        <taxon>Desulfovibrionaceae</taxon>
        <taxon>Halodesulfovibrio</taxon>
    </lineage>
</organism>
<sequence>MVMDIHFTTLEQSPTLLVKSTTYNKAKRKHTGLYAYAWLFLRIAVILQKIRAALNRTALYE</sequence>
<proteinExistence type="predicted"/>